<dbReference type="EMBL" id="JBJQND010000008">
    <property type="protein sequence ID" value="KAL3869727.1"/>
    <property type="molecule type" value="Genomic_DNA"/>
</dbReference>
<dbReference type="GO" id="GO:0005737">
    <property type="term" value="C:cytoplasm"/>
    <property type="evidence" value="ECO:0007669"/>
    <property type="project" value="UniProtKB-SubCell"/>
</dbReference>
<proteinExistence type="predicted"/>
<evidence type="ECO:0000256" key="4">
    <source>
        <dbReference type="ARBA" id="ARBA00022737"/>
    </source>
</evidence>
<dbReference type="Proteomes" id="UP001634394">
    <property type="component" value="Unassembled WGS sequence"/>
</dbReference>
<protein>
    <recommendedName>
        <fullName evidence="7">Enhancer of mRNA-decapping protein 4</fullName>
    </recommendedName>
</protein>
<evidence type="ECO:0000256" key="3">
    <source>
        <dbReference type="ARBA" id="ARBA00022574"/>
    </source>
</evidence>
<evidence type="ECO:0008006" key="7">
    <source>
        <dbReference type="Google" id="ProtNLM"/>
    </source>
</evidence>
<evidence type="ECO:0000313" key="5">
    <source>
        <dbReference type="EMBL" id="KAL3869727.1"/>
    </source>
</evidence>
<accession>A0ABD3W771</accession>
<name>A0ABD3W771_SINWO</name>
<dbReference type="InterPro" id="IPR045152">
    <property type="entry name" value="EDC4-like"/>
</dbReference>
<keyword evidence="6" id="KW-1185">Reference proteome</keyword>
<gene>
    <name evidence="5" type="ORF">ACJMK2_042376</name>
</gene>
<keyword evidence="3" id="KW-0853">WD repeat</keyword>
<keyword evidence="4" id="KW-0677">Repeat</keyword>
<comment type="subcellular location">
    <subcellularLocation>
        <location evidence="1">Cytoplasm</location>
    </subcellularLocation>
</comment>
<dbReference type="PANTHER" id="PTHR15598">
    <property type="entry name" value="ENHANCER OF MRNA-DECAPPING PROTEIN 4"/>
    <property type="match status" value="1"/>
</dbReference>
<dbReference type="PANTHER" id="PTHR15598:SF5">
    <property type="entry name" value="ENHANCER OF MRNA-DECAPPING PROTEIN 4"/>
    <property type="match status" value="1"/>
</dbReference>
<evidence type="ECO:0000313" key="6">
    <source>
        <dbReference type="Proteomes" id="UP001634394"/>
    </source>
</evidence>
<evidence type="ECO:0000256" key="1">
    <source>
        <dbReference type="ARBA" id="ARBA00004496"/>
    </source>
</evidence>
<keyword evidence="2" id="KW-0963">Cytoplasm</keyword>
<dbReference type="AlphaFoldDB" id="A0ABD3W771"/>
<evidence type="ECO:0000256" key="2">
    <source>
        <dbReference type="ARBA" id="ARBA00022490"/>
    </source>
</evidence>
<reference evidence="5 6" key="1">
    <citation type="submission" date="2024-11" db="EMBL/GenBank/DDBJ databases">
        <title>Chromosome-level genome assembly of the freshwater bivalve Anodonta woodiana.</title>
        <authorList>
            <person name="Chen X."/>
        </authorList>
    </citation>
    <scope>NUCLEOTIDE SEQUENCE [LARGE SCALE GENOMIC DNA]</scope>
    <source>
        <strain evidence="5">MN2024</strain>
        <tissue evidence="5">Gills</tissue>
    </source>
</reference>
<sequence length="368" mass="41644">MSTCEMQQLQMNELYQRILEQQQRQYQHERETFLQMAQTAQRSINEEMTKHVEQFMFKLEHLLSQHTHQNHKQIQDMLKKTEAREELNEDLLYSTVTQAIETSVVSNLDKLVQDGIRQIVLPAVENSLKPLTEQMHQDAVDSLAATYSLLNESIDEMVFPQQTIDAVGMATGNAVSTSVQAAYSETSQSIIIPSFERATRALMHQVNDAFQNGKGELLKHLDTHLYQVRRNQLVARFPIVTELQQMTDSFQSSAETMLSHVQATIETHLKSELQSSMSGMQETIARYVKEAVRGEVSMAVKKVRDGISDSATRSESKPVIQVTPNLQEPKPQILQLLQQGQINAAFHMHSDLSIKLCGEVGLLVVLAV</sequence>
<comment type="caution">
    <text evidence="5">The sequence shown here is derived from an EMBL/GenBank/DDBJ whole genome shotgun (WGS) entry which is preliminary data.</text>
</comment>
<organism evidence="5 6">
    <name type="scientific">Sinanodonta woodiana</name>
    <name type="common">Chinese pond mussel</name>
    <name type="synonym">Anodonta woodiana</name>
    <dbReference type="NCBI Taxonomy" id="1069815"/>
    <lineage>
        <taxon>Eukaryota</taxon>
        <taxon>Metazoa</taxon>
        <taxon>Spiralia</taxon>
        <taxon>Lophotrochozoa</taxon>
        <taxon>Mollusca</taxon>
        <taxon>Bivalvia</taxon>
        <taxon>Autobranchia</taxon>
        <taxon>Heteroconchia</taxon>
        <taxon>Palaeoheterodonta</taxon>
        <taxon>Unionida</taxon>
        <taxon>Unionoidea</taxon>
        <taxon>Unionidae</taxon>
        <taxon>Unioninae</taxon>
        <taxon>Sinanodonta</taxon>
    </lineage>
</organism>